<accession>A0ABR0EIA2</accession>
<evidence type="ECO:0000313" key="3">
    <source>
        <dbReference type="EMBL" id="KAK4501247.1"/>
    </source>
</evidence>
<protein>
    <submittedName>
        <fullName evidence="3">Uncharacterized protein</fullName>
    </submittedName>
</protein>
<sequence>MRLVTLLTTALVGSAAANSLKQPLERQALERRDPQGEGQRTPPSKYYGISLNINMKPIGEQPEYGRAPVELNFLAQYTIKASEIIFDQGVHVNLELATVLCQAYSDVDGVVPLGKPFSASKSLYLAQEPIQLGSVLCYVSGDPQG</sequence>
<feature type="signal peptide" evidence="2">
    <location>
        <begin position="1"/>
        <end position="17"/>
    </location>
</feature>
<evidence type="ECO:0000256" key="2">
    <source>
        <dbReference type="SAM" id="SignalP"/>
    </source>
</evidence>
<keyword evidence="4" id="KW-1185">Reference proteome</keyword>
<gene>
    <name evidence="3" type="ORF">PRZ48_007054</name>
</gene>
<organism evidence="3 4">
    <name type="scientific">Zasmidium cellare</name>
    <name type="common">Wine cellar mold</name>
    <name type="synonym">Racodium cellare</name>
    <dbReference type="NCBI Taxonomy" id="395010"/>
    <lineage>
        <taxon>Eukaryota</taxon>
        <taxon>Fungi</taxon>
        <taxon>Dikarya</taxon>
        <taxon>Ascomycota</taxon>
        <taxon>Pezizomycotina</taxon>
        <taxon>Dothideomycetes</taxon>
        <taxon>Dothideomycetidae</taxon>
        <taxon>Mycosphaerellales</taxon>
        <taxon>Mycosphaerellaceae</taxon>
        <taxon>Zasmidium</taxon>
    </lineage>
</organism>
<reference evidence="3 4" key="1">
    <citation type="journal article" date="2023" name="G3 (Bethesda)">
        <title>A chromosome-level genome assembly of Zasmidium syzygii isolated from banana leaves.</title>
        <authorList>
            <person name="van Westerhoven A.C."/>
            <person name="Mehrabi R."/>
            <person name="Talebi R."/>
            <person name="Steentjes M.B.F."/>
            <person name="Corcolon B."/>
            <person name="Chong P.A."/>
            <person name="Kema G.H.J."/>
            <person name="Seidl M.F."/>
        </authorList>
    </citation>
    <scope>NUCLEOTIDE SEQUENCE [LARGE SCALE GENOMIC DNA]</scope>
    <source>
        <strain evidence="3 4">P124</strain>
    </source>
</reference>
<dbReference type="EMBL" id="JAXOVC010000005">
    <property type="protein sequence ID" value="KAK4501247.1"/>
    <property type="molecule type" value="Genomic_DNA"/>
</dbReference>
<evidence type="ECO:0000256" key="1">
    <source>
        <dbReference type="SAM" id="MobiDB-lite"/>
    </source>
</evidence>
<comment type="caution">
    <text evidence="3">The sequence shown here is derived from an EMBL/GenBank/DDBJ whole genome shotgun (WGS) entry which is preliminary data.</text>
</comment>
<evidence type="ECO:0000313" key="4">
    <source>
        <dbReference type="Proteomes" id="UP001305779"/>
    </source>
</evidence>
<proteinExistence type="predicted"/>
<dbReference type="Proteomes" id="UP001305779">
    <property type="component" value="Unassembled WGS sequence"/>
</dbReference>
<feature type="region of interest" description="Disordered" evidence="1">
    <location>
        <begin position="23"/>
        <end position="43"/>
    </location>
</feature>
<feature type="compositionally biased region" description="Basic and acidic residues" evidence="1">
    <location>
        <begin position="23"/>
        <end position="35"/>
    </location>
</feature>
<feature type="chain" id="PRO_5047521064" evidence="2">
    <location>
        <begin position="18"/>
        <end position="145"/>
    </location>
</feature>
<name>A0ABR0EIA2_ZASCE</name>
<keyword evidence="2" id="KW-0732">Signal</keyword>